<sequence length="110" mass="10941">MEGGKMSMLFIAYITVLAVFASGVAALREAQGAIAPSPMESGAVAMGVQAALVGAALASMVAFVHPTAVSALHKKSSSIPVLSLTNLGPSPTSQTIICTVSPAIISILSS</sequence>
<organism evidence="3 4">
    <name type="scientific">Hibiscus sabdariffa</name>
    <name type="common">roselle</name>
    <dbReference type="NCBI Taxonomy" id="183260"/>
    <lineage>
        <taxon>Eukaryota</taxon>
        <taxon>Viridiplantae</taxon>
        <taxon>Streptophyta</taxon>
        <taxon>Embryophyta</taxon>
        <taxon>Tracheophyta</taxon>
        <taxon>Spermatophyta</taxon>
        <taxon>Magnoliopsida</taxon>
        <taxon>eudicotyledons</taxon>
        <taxon>Gunneridae</taxon>
        <taxon>Pentapetalae</taxon>
        <taxon>rosids</taxon>
        <taxon>malvids</taxon>
        <taxon>Malvales</taxon>
        <taxon>Malvaceae</taxon>
        <taxon>Malvoideae</taxon>
        <taxon>Hibiscus</taxon>
    </lineage>
</organism>
<evidence type="ECO:0000256" key="2">
    <source>
        <dbReference type="SAM" id="SignalP"/>
    </source>
</evidence>
<gene>
    <name evidence="3" type="ORF">V6N11_053480</name>
</gene>
<proteinExistence type="predicted"/>
<name>A0ABR2UD45_9ROSI</name>
<evidence type="ECO:0000256" key="1">
    <source>
        <dbReference type="SAM" id="Phobius"/>
    </source>
</evidence>
<keyword evidence="1" id="KW-1133">Transmembrane helix</keyword>
<feature type="chain" id="PRO_5045280285" evidence="2">
    <location>
        <begin position="27"/>
        <end position="110"/>
    </location>
</feature>
<keyword evidence="4" id="KW-1185">Reference proteome</keyword>
<feature type="signal peptide" evidence="2">
    <location>
        <begin position="1"/>
        <end position="26"/>
    </location>
</feature>
<keyword evidence="1" id="KW-0812">Transmembrane</keyword>
<comment type="caution">
    <text evidence="3">The sequence shown here is derived from an EMBL/GenBank/DDBJ whole genome shotgun (WGS) entry which is preliminary data.</text>
</comment>
<feature type="transmembrane region" description="Helical" evidence="1">
    <location>
        <begin position="42"/>
        <end position="64"/>
    </location>
</feature>
<keyword evidence="1" id="KW-0472">Membrane</keyword>
<reference evidence="3 4" key="1">
    <citation type="journal article" date="2024" name="G3 (Bethesda)">
        <title>Genome assembly of Hibiscus sabdariffa L. provides insights into metabolisms of medicinal natural products.</title>
        <authorList>
            <person name="Kim T."/>
        </authorList>
    </citation>
    <scope>NUCLEOTIDE SEQUENCE [LARGE SCALE GENOMIC DNA]</scope>
    <source>
        <strain evidence="3">TK-2024</strain>
        <tissue evidence="3">Old leaves</tissue>
    </source>
</reference>
<accession>A0ABR2UD45</accession>
<keyword evidence="2" id="KW-0732">Signal</keyword>
<evidence type="ECO:0000313" key="4">
    <source>
        <dbReference type="Proteomes" id="UP001396334"/>
    </source>
</evidence>
<dbReference type="EMBL" id="JBBPBN010000001">
    <property type="protein sequence ID" value="KAK9047641.1"/>
    <property type="molecule type" value="Genomic_DNA"/>
</dbReference>
<protein>
    <submittedName>
        <fullName evidence="3">Uncharacterized protein</fullName>
    </submittedName>
</protein>
<dbReference type="Proteomes" id="UP001396334">
    <property type="component" value="Unassembled WGS sequence"/>
</dbReference>
<evidence type="ECO:0000313" key="3">
    <source>
        <dbReference type="EMBL" id="KAK9047641.1"/>
    </source>
</evidence>